<organism evidence="1 2">
    <name type="scientific">Melipona bicolor</name>
    <dbReference type="NCBI Taxonomy" id="60889"/>
    <lineage>
        <taxon>Eukaryota</taxon>
        <taxon>Metazoa</taxon>
        <taxon>Ecdysozoa</taxon>
        <taxon>Arthropoda</taxon>
        <taxon>Hexapoda</taxon>
        <taxon>Insecta</taxon>
        <taxon>Pterygota</taxon>
        <taxon>Neoptera</taxon>
        <taxon>Endopterygota</taxon>
        <taxon>Hymenoptera</taxon>
        <taxon>Apocrita</taxon>
        <taxon>Aculeata</taxon>
        <taxon>Apoidea</taxon>
        <taxon>Anthophila</taxon>
        <taxon>Apidae</taxon>
        <taxon>Melipona</taxon>
    </lineage>
</organism>
<protein>
    <submittedName>
        <fullName evidence="1">Uncharacterized protein</fullName>
    </submittedName>
</protein>
<accession>A0AA40FWL7</accession>
<comment type="caution">
    <text evidence="1">The sequence shown here is derived from an EMBL/GenBank/DDBJ whole genome shotgun (WGS) entry which is preliminary data.</text>
</comment>
<sequence length="149" mass="16862">MFRGPEPYENRRWFVHDPPNREQRPIGKRDAVTRFGKPGGPFVRSRIAEATLSIPLPASVSPFTTLEPACPCAADRQPWIPLARPLPPRSVANRSFVASSLAKLVKQGERKAFKFRDSTETLYAARVECPVYEYTHAPITDTREILRCL</sequence>
<evidence type="ECO:0000313" key="1">
    <source>
        <dbReference type="EMBL" id="KAK1126734.1"/>
    </source>
</evidence>
<name>A0AA40FWL7_9HYME</name>
<gene>
    <name evidence="1" type="ORF">K0M31_004358</name>
</gene>
<evidence type="ECO:0000313" key="2">
    <source>
        <dbReference type="Proteomes" id="UP001177670"/>
    </source>
</evidence>
<keyword evidence="2" id="KW-1185">Reference proteome</keyword>
<dbReference type="Proteomes" id="UP001177670">
    <property type="component" value="Unassembled WGS sequence"/>
</dbReference>
<dbReference type="AlphaFoldDB" id="A0AA40FWL7"/>
<reference evidence="1" key="1">
    <citation type="submission" date="2021-10" db="EMBL/GenBank/DDBJ databases">
        <title>Melipona bicolor Genome sequencing and assembly.</title>
        <authorList>
            <person name="Araujo N.S."/>
            <person name="Arias M.C."/>
        </authorList>
    </citation>
    <scope>NUCLEOTIDE SEQUENCE</scope>
    <source>
        <strain evidence="1">USP_2M_L1-L4_2017</strain>
        <tissue evidence="1">Whole body</tissue>
    </source>
</reference>
<proteinExistence type="predicted"/>
<dbReference type="EMBL" id="JAHYIQ010000013">
    <property type="protein sequence ID" value="KAK1126734.1"/>
    <property type="molecule type" value="Genomic_DNA"/>
</dbReference>